<feature type="transmembrane region" description="Helical" evidence="6">
    <location>
        <begin position="100"/>
        <end position="118"/>
    </location>
</feature>
<evidence type="ECO:0000256" key="2">
    <source>
        <dbReference type="ARBA" id="ARBA00007362"/>
    </source>
</evidence>
<dbReference type="STRING" id="966.BTA35_0210745"/>
<comment type="similarity">
    <text evidence="2">Belongs to the EamA transporter family.</text>
</comment>
<dbReference type="SUPFAM" id="SSF103481">
    <property type="entry name" value="Multidrug resistance efflux transporter EmrE"/>
    <property type="match status" value="2"/>
</dbReference>
<evidence type="ECO:0000313" key="8">
    <source>
        <dbReference type="EMBL" id="OOV86946.1"/>
    </source>
</evidence>
<keyword evidence="9" id="KW-1185">Reference proteome</keyword>
<dbReference type="InterPro" id="IPR037185">
    <property type="entry name" value="EmrE-like"/>
</dbReference>
<evidence type="ECO:0000256" key="5">
    <source>
        <dbReference type="ARBA" id="ARBA00023136"/>
    </source>
</evidence>
<gene>
    <name evidence="8" type="ORF">BTA35_0210745</name>
</gene>
<keyword evidence="3 6" id="KW-0812">Transmembrane</keyword>
<sequence>MPSAQKVLGLLAALMMVFVWSGYFLSLRAGAVTPVSTYEIALLRFGLPGLILLPVFIRHFNAIAQVPRLYLVGMLLGGGLPFFWLGAMGMQVGQVAEGSTLIPGVAPLFVTMMAVLVFNQPLSGWRLGGLLLILAGVVAFIGNSVAGDTHVGAVVLFLAASFLWALFALSIRQCGLPPLVAASVVAVPTGLLLLIAGPVIQPELGWFDLSLQQQFGQIVAQGLGAGLASGLLFAFAISRLGAEVTSAIGSLTPVAASAIAYVWFGEQVTLVIVAGIMLISLGVILASGLVKGRIAE</sequence>
<dbReference type="InterPro" id="IPR000620">
    <property type="entry name" value="EamA_dom"/>
</dbReference>
<dbReference type="AlphaFoldDB" id="A0A1T1HAY6"/>
<comment type="caution">
    <text evidence="8">The sequence shown here is derived from an EMBL/GenBank/DDBJ whole genome shotgun (WGS) entry which is preliminary data.</text>
</comment>
<feature type="domain" description="EamA" evidence="7">
    <location>
        <begin position="153"/>
        <end position="287"/>
    </location>
</feature>
<dbReference type="Proteomes" id="UP000190064">
    <property type="component" value="Unassembled WGS sequence"/>
</dbReference>
<feature type="transmembrane region" description="Helical" evidence="6">
    <location>
        <begin position="218"/>
        <end position="237"/>
    </location>
</feature>
<comment type="subcellular location">
    <subcellularLocation>
        <location evidence="1">Membrane</location>
        <topology evidence="1">Multi-pass membrane protein</topology>
    </subcellularLocation>
</comment>
<feature type="transmembrane region" description="Helical" evidence="6">
    <location>
        <begin position="125"/>
        <end position="145"/>
    </location>
</feature>
<dbReference type="PANTHER" id="PTHR32322:SF2">
    <property type="entry name" value="EAMA DOMAIN-CONTAINING PROTEIN"/>
    <property type="match status" value="1"/>
</dbReference>
<dbReference type="GO" id="GO:0016020">
    <property type="term" value="C:membrane"/>
    <property type="evidence" value="ECO:0007669"/>
    <property type="project" value="UniProtKB-SubCell"/>
</dbReference>
<organism evidence="8 9">
    <name type="scientific">Oceanospirillum linum</name>
    <dbReference type="NCBI Taxonomy" id="966"/>
    <lineage>
        <taxon>Bacteria</taxon>
        <taxon>Pseudomonadati</taxon>
        <taxon>Pseudomonadota</taxon>
        <taxon>Gammaproteobacteria</taxon>
        <taxon>Oceanospirillales</taxon>
        <taxon>Oceanospirillaceae</taxon>
        <taxon>Oceanospirillum</taxon>
    </lineage>
</organism>
<keyword evidence="4 6" id="KW-1133">Transmembrane helix</keyword>
<feature type="transmembrane region" description="Helical" evidence="6">
    <location>
        <begin position="270"/>
        <end position="290"/>
    </location>
</feature>
<evidence type="ECO:0000259" key="7">
    <source>
        <dbReference type="Pfam" id="PF00892"/>
    </source>
</evidence>
<keyword evidence="5 6" id="KW-0472">Membrane</keyword>
<feature type="domain" description="EamA" evidence="7">
    <location>
        <begin position="8"/>
        <end position="139"/>
    </location>
</feature>
<evidence type="ECO:0000256" key="3">
    <source>
        <dbReference type="ARBA" id="ARBA00022692"/>
    </source>
</evidence>
<feature type="transmembrane region" description="Helical" evidence="6">
    <location>
        <begin position="244"/>
        <end position="264"/>
    </location>
</feature>
<evidence type="ECO:0000256" key="4">
    <source>
        <dbReference type="ARBA" id="ARBA00022989"/>
    </source>
</evidence>
<protein>
    <recommendedName>
        <fullName evidence="7">EamA domain-containing protein</fullName>
    </recommendedName>
</protein>
<feature type="transmembrane region" description="Helical" evidence="6">
    <location>
        <begin position="7"/>
        <end position="26"/>
    </location>
</feature>
<evidence type="ECO:0000256" key="6">
    <source>
        <dbReference type="SAM" id="Phobius"/>
    </source>
</evidence>
<dbReference type="Gene3D" id="1.10.3730.20">
    <property type="match status" value="1"/>
</dbReference>
<evidence type="ECO:0000313" key="9">
    <source>
        <dbReference type="Proteomes" id="UP000190064"/>
    </source>
</evidence>
<evidence type="ECO:0000256" key="1">
    <source>
        <dbReference type="ARBA" id="ARBA00004141"/>
    </source>
</evidence>
<dbReference type="EMBL" id="MTSD02000004">
    <property type="protein sequence ID" value="OOV86946.1"/>
    <property type="molecule type" value="Genomic_DNA"/>
</dbReference>
<feature type="transmembrane region" description="Helical" evidence="6">
    <location>
        <begin position="38"/>
        <end position="57"/>
    </location>
</feature>
<name>A0A1T1HAY6_OCELI</name>
<dbReference type="InterPro" id="IPR050638">
    <property type="entry name" value="AA-Vitamin_Transporters"/>
</dbReference>
<reference evidence="8" key="1">
    <citation type="submission" date="2017-02" db="EMBL/GenBank/DDBJ databases">
        <title>Draft Genome Sequence of the Salt Water Bacterium Oceanospirillum linum ATCC 11336.</title>
        <authorList>
            <person name="Trachtenberg A.M."/>
            <person name="Carney J.G."/>
            <person name="Linnane J.D."/>
            <person name="Rheaume B.A."/>
            <person name="Pitts N.L."/>
            <person name="Mykles D.L."/>
            <person name="Maclea K.S."/>
        </authorList>
    </citation>
    <scope>NUCLEOTIDE SEQUENCE [LARGE SCALE GENOMIC DNA]</scope>
    <source>
        <strain evidence="8">ATCC 11336</strain>
    </source>
</reference>
<feature type="transmembrane region" description="Helical" evidence="6">
    <location>
        <begin position="69"/>
        <end position="88"/>
    </location>
</feature>
<feature type="transmembrane region" description="Helical" evidence="6">
    <location>
        <begin position="178"/>
        <end position="198"/>
    </location>
</feature>
<accession>A0A1T1HAY6</accession>
<feature type="transmembrane region" description="Helical" evidence="6">
    <location>
        <begin position="151"/>
        <end position="171"/>
    </location>
</feature>
<proteinExistence type="inferred from homology"/>
<dbReference type="Pfam" id="PF00892">
    <property type="entry name" value="EamA"/>
    <property type="match status" value="2"/>
</dbReference>
<dbReference type="PANTHER" id="PTHR32322">
    <property type="entry name" value="INNER MEMBRANE TRANSPORTER"/>
    <property type="match status" value="1"/>
</dbReference>